<feature type="region of interest" description="Disordered" evidence="4">
    <location>
        <begin position="1196"/>
        <end position="1221"/>
    </location>
</feature>
<evidence type="ECO:0000256" key="3">
    <source>
        <dbReference type="PROSITE-ProRule" id="PRU00023"/>
    </source>
</evidence>
<evidence type="ECO:0000313" key="8">
    <source>
        <dbReference type="Proteomes" id="UP000789595"/>
    </source>
</evidence>
<feature type="repeat" description="ANK" evidence="3">
    <location>
        <begin position="992"/>
        <end position="1024"/>
    </location>
</feature>
<dbReference type="InterPro" id="IPR035892">
    <property type="entry name" value="C2_domain_sf"/>
</dbReference>
<dbReference type="SMART" id="SM00239">
    <property type="entry name" value="C2"/>
    <property type="match status" value="5"/>
</dbReference>
<dbReference type="InterPro" id="IPR036770">
    <property type="entry name" value="Ankyrin_rpt-contain_sf"/>
</dbReference>
<dbReference type="GO" id="GO:0016020">
    <property type="term" value="C:membrane"/>
    <property type="evidence" value="ECO:0007669"/>
    <property type="project" value="TreeGrafter"/>
</dbReference>
<dbReference type="SUPFAM" id="SSF49562">
    <property type="entry name" value="C2 domain (Calcium/lipid-binding domain, CaLB)"/>
    <property type="match status" value="4"/>
</dbReference>
<feature type="domain" description="C2" evidence="5">
    <location>
        <begin position="690"/>
        <end position="809"/>
    </location>
</feature>
<name>A0A7S3ZPE0_9STRA</name>
<dbReference type="SUPFAM" id="SSF48403">
    <property type="entry name" value="Ankyrin repeat"/>
    <property type="match status" value="1"/>
</dbReference>
<keyword evidence="3" id="KW-0040">ANK repeat</keyword>
<dbReference type="AlphaFoldDB" id="A0A7S3ZPE0"/>
<dbReference type="PROSITE" id="PS50088">
    <property type="entry name" value="ANK_REPEAT"/>
    <property type="match status" value="1"/>
</dbReference>
<feature type="compositionally biased region" description="Polar residues" evidence="4">
    <location>
        <begin position="1"/>
        <end position="12"/>
    </location>
</feature>
<dbReference type="Proteomes" id="UP000789595">
    <property type="component" value="Unassembled WGS sequence"/>
</dbReference>
<dbReference type="PANTHER" id="PTHR45911">
    <property type="entry name" value="C2 DOMAIN-CONTAINING PROTEIN"/>
    <property type="match status" value="1"/>
</dbReference>
<evidence type="ECO:0000259" key="5">
    <source>
        <dbReference type="PROSITE" id="PS50004"/>
    </source>
</evidence>
<feature type="compositionally biased region" description="Basic and acidic residues" evidence="4">
    <location>
        <begin position="1205"/>
        <end position="1214"/>
    </location>
</feature>
<evidence type="ECO:0000313" key="6">
    <source>
        <dbReference type="EMBL" id="CAE0689725.1"/>
    </source>
</evidence>
<dbReference type="GO" id="GO:0005509">
    <property type="term" value="F:calcium ion binding"/>
    <property type="evidence" value="ECO:0007669"/>
    <property type="project" value="TreeGrafter"/>
</dbReference>
<dbReference type="EMBL" id="HBIW01006221">
    <property type="protein sequence ID" value="CAE0689725.1"/>
    <property type="molecule type" value="Transcribed_RNA"/>
</dbReference>
<dbReference type="Pfam" id="PF12796">
    <property type="entry name" value="Ank_2"/>
    <property type="match status" value="1"/>
</dbReference>
<dbReference type="PROSITE" id="PS50297">
    <property type="entry name" value="ANK_REP_REGION"/>
    <property type="match status" value="1"/>
</dbReference>
<dbReference type="CDD" id="cd00030">
    <property type="entry name" value="C2"/>
    <property type="match status" value="3"/>
</dbReference>
<dbReference type="InterPro" id="IPR002110">
    <property type="entry name" value="Ankyrin_rpt"/>
</dbReference>
<sequence>MSDGSRSPSPTRKATRKKEWREEAWRKGRVTVEVLGARNLPADEDVADPFVALRLVDVAERNPLPFPFDRCVKTSVVKGTLEPEWNDERFHFDDVGPALPYVRIQVMDYNGPIHRPRLLGEVDVSLEALQRLGGAHGSVAAQWYPIKSRDREPAGEVELKVDLLPSSDIDEKQLAIKDAAESRWFPDVIADDVVDLTEGAPNCLKVAVIRAKDLRAVDDGTIGRKQSNPLVVVDVIAPGQLCDEVETTTIEDDLDPVWCQSLNAPLPESIDVRTLALRVRVLDYDEDRITKRRLMGQTAFRLDRLPKQLEEDGSSVAKWYALGPGPDDIDDDDRGEILLACRLVHEPSFIKVGESAFFSEEAIDEEMLQTPNEVRVAVLRCENLRPKISAAWRQLQRTVPQANPYVSVSVEPGDGFVQRTRTKFAELNPIYNEAFAFEIDGATVAEAEDHANTVVVASCYARDGVDGDDAFIGRALMPLGALAREPGQVGRAWVPLLDESDNIVGRCLMEAQCVYDASHVFVPFDVSGDRDLGPFPPNQLSVAVFRARGVPPPPPKSYDRLAPATDVSIELIIPGGEPLRIGSRQRTGAPLWRAVKTVELSAPTEYDGENPQNNWETLQDYEIEVVLRDNDVLGRGAVPLANLCDSRPRRTFQGWVALRAPPNSEAENHLDKWRCGVFVALHWSHNPVLHYEPFSLSKSENTKQYPNELCIAVVRARGLHAPDGESNASVLLAVPTADGEDIEHEVETKARAGSEPAWKEAFFLGLEDPFLRKHPPVVQLGVRSRGMSLGRGDLPLRLGLDRRVHTEWVSLQDEGYAEEFAGGAVEVRFMLRYNEELDRFFDPHSKDRLAAAQAAKNAQQYLMQLAEDRDRRMRIAEALARDARMAAAAAERARVYLEELVEKRKETLPEILKESEADDGIYRECAAGLADQVRNYLEKAEREGRLRQALNERGSSRGRGLLHVAALNNQLECLDVLLHDFGAPCNPRSLLGRDTPLHLAAQQGHRKACFLLCQAGADATIQNKFGATPLHYTTKRSICRMLLRHGANILVRDCNGRTVLEAAEANNAPEETLKEIHSVKMDQERERYAANMELDQKRRDLFNANMAAREERATRAKREAAIKAQRDDYMNWKHGRITGNQVLAERLQRQQTEERWARMTKVKEIDPEQERRIEASRSMSSVSGGGFAKGMRMFTKGAWSGNDDEAQRGRKRMGEGGASGTVGALAARKLGSKF</sequence>
<feature type="domain" description="C2" evidence="5">
    <location>
        <begin position="518"/>
        <end position="656"/>
    </location>
</feature>
<evidence type="ECO:0000256" key="2">
    <source>
        <dbReference type="ARBA" id="ARBA00022837"/>
    </source>
</evidence>
<proteinExistence type="predicted"/>
<evidence type="ECO:0000256" key="1">
    <source>
        <dbReference type="ARBA" id="ARBA00022723"/>
    </source>
</evidence>
<organism evidence="6">
    <name type="scientific">Pelagomonas calceolata</name>
    <dbReference type="NCBI Taxonomy" id="35677"/>
    <lineage>
        <taxon>Eukaryota</taxon>
        <taxon>Sar</taxon>
        <taxon>Stramenopiles</taxon>
        <taxon>Ochrophyta</taxon>
        <taxon>Pelagophyceae</taxon>
        <taxon>Pelagomonadales</taxon>
        <taxon>Pelagomonadaceae</taxon>
        <taxon>Pelagomonas</taxon>
    </lineage>
</organism>
<keyword evidence="1" id="KW-0479">Metal-binding</keyword>
<dbReference type="InterPro" id="IPR000008">
    <property type="entry name" value="C2_dom"/>
</dbReference>
<keyword evidence="8" id="KW-1185">Reference proteome</keyword>
<feature type="domain" description="C2" evidence="5">
    <location>
        <begin position="351"/>
        <end position="494"/>
    </location>
</feature>
<evidence type="ECO:0000313" key="7">
    <source>
        <dbReference type="EMBL" id="CAH0370489.1"/>
    </source>
</evidence>
<reference evidence="7" key="2">
    <citation type="submission" date="2021-11" db="EMBL/GenBank/DDBJ databases">
        <authorList>
            <consortium name="Genoscope - CEA"/>
            <person name="William W."/>
        </authorList>
    </citation>
    <scope>NUCLEOTIDE SEQUENCE</scope>
</reference>
<dbReference type="PANTHER" id="PTHR45911:SF4">
    <property type="entry name" value="MULTIPLE C2 AND TRANSMEMBRANE DOMAIN-CONTAINING PROTEIN"/>
    <property type="match status" value="1"/>
</dbReference>
<feature type="domain" description="C2" evidence="5">
    <location>
        <begin position="184"/>
        <end position="320"/>
    </location>
</feature>
<accession>A0A7S3ZPE0</accession>
<dbReference type="Gene3D" id="2.60.40.150">
    <property type="entry name" value="C2 domain"/>
    <property type="match status" value="3"/>
</dbReference>
<feature type="region of interest" description="Disordered" evidence="4">
    <location>
        <begin position="1"/>
        <end position="20"/>
    </location>
</feature>
<gene>
    <name evidence="6" type="ORF">PCAL00307_LOCUS5160</name>
    <name evidence="7" type="ORF">PECAL_3P03830</name>
</gene>
<dbReference type="OrthoDB" id="204260at2759"/>
<keyword evidence="2" id="KW-0106">Calcium</keyword>
<protein>
    <recommendedName>
        <fullName evidence="5">C2 domain-containing protein</fullName>
    </recommendedName>
</protein>
<feature type="domain" description="C2" evidence="5">
    <location>
        <begin position="6"/>
        <end position="139"/>
    </location>
</feature>
<evidence type="ECO:0000256" key="4">
    <source>
        <dbReference type="SAM" id="MobiDB-lite"/>
    </source>
</evidence>
<dbReference type="Gene3D" id="1.25.40.20">
    <property type="entry name" value="Ankyrin repeat-containing domain"/>
    <property type="match status" value="1"/>
</dbReference>
<dbReference type="PROSITE" id="PS50004">
    <property type="entry name" value="C2"/>
    <property type="match status" value="5"/>
</dbReference>
<dbReference type="SMART" id="SM00248">
    <property type="entry name" value="ANK"/>
    <property type="match status" value="3"/>
</dbReference>
<dbReference type="Pfam" id="PF00168">
    <property type="entry name" value="C2"/>
    <property type="match status" value="4"/>
</dbReference>
<reference evidence="6" key="1">
    <citation type="submission" date="2021-01" db="EMBL/GenBank/DDBJ databases">
        <authorList>
            <person name="Corre E."/>
            <person name="Pelletier E."/>
            <person name="Niang G."/>
            <person name="Scheremetjew M."/>
            <person name="Finn R."/>
            <person name="Kale V."/>
            <person name="Holt S."/>
            <person name="Cochrane G."/>
            <person name="Meng A."/>
            <person name="Brown T."/>
            <person name="Cohen L."/>
        </authorList>
    </citation>
    <scope>NUCLEOTIDE SEQUENCE</scope>
    <source>
        <strain evidence="6">CCMP1756</strain>
    </source>
</reference>
<dbReference type="EMBL" id="CAKKNE010000003">
    <property type="protein sequence ID" value="CAH0370489.1"/>
    <property type="molecule type" value="Genomic_DNA"/>
</dbReference>